<accession>A0A0B3YL31</accession>
<keyword evidence="2" id="KW-1185">Reference proteome</keyword>
<dbReference type="Proteomes" id="UP000031197">
    <property type="component" value="Unassembled WGS sequence"/>
</dbReference>
<protein>
    <submittedName>
        <fullName evidence="1">Uncharacterized protein</fullName>
    </submittedName>
</protein>
<evidence type="ECO:0000313" key="2">
    <source>
        <dbReference type="Proteomes" id="UP000031197"/>
    </source>
</evidence>
<dbReference type="EMBL" id="JWLW01000009">
    <property type="protein sequence ID" value="KHT55379.1"/>
    <property type="molecule type" value="Genomic_DNA"/>
</dbReference>
<comment type="caution">
    <text evidence="1">The sequence shown here is derived from an EMBL/GenBank/DDBJ whole genome shotgun (WGS) entry which is preliminary data.</text>
</comment>
<proteinExistence type="predicted"/>
<evidence type="ECO:0000313" key="1">
    <source>
        <dbReference type="EMBL" id="KHT55379.1"/>
    </source>
</evidence>
<organism evidence="1 2">
    <name type="scientific">Alteromonas marina</name>
    <dbReference type="NCBI Taxonomy" id="203795"/>
    <lineage>
        <taxon>Bacteria</taxon>
        <taxon>Pseudomonadati</taxon>
        <taxon>Pseudomonadota</taxon>
        <taxon>Gammaproteobacteria</taxon>
        <taxon>Alteromonadales</taxon>
        <taxon>Alteromonadaceae</taxon>
        <taxon>Alteromonas/Salinimonas group</taxon>
        <taxon>Alteromonas</taxon>
    </lineage>
</organism>
<reference evidence="1 2" key="1">
    <citation type="submission" date="2014-12" db="EMBL/GenBank/DDBJ databases">
        <title>Genome sequencing of Alteromonas marina AD001.</title>
        <authorList>
            <person name="Adrian T.G.S."/>
            <person name="Chan K.G."/>
        </authorList>
    </citation>
    <scope>NUCLEOTIDE SEQUENCE [LARGE SCALE GENOMIC DNA]</scope>
    <source>
        <strain evidence="1 2">AD001</strain>
    </source>
</reference>
<name>A0A0B3YL31_9ALTE</name>
<gene>
    <name evidence="1" type="ORF">RJ41_04870</name>
</gene>
<sequence>MMITVKKSVVYELRKTAIGNARSVISNQHKANQNLTNFDELHISAISLQTAVLQGITLKSI</sequence>
<dbReference type="AlphaFoldDB" id="A0A0B3YL31"/>